<dbReference type="InterPro" id="IPR050834">
    <property type="entry name" value="Glycosyltransf_2"/>
</dbReference>
<evidence type="ECO:0000313" key="2">
    <source>
        <dbReference type="EMBL" id="KTD87642.1"/>
    </source>
</evidence>
<evidence type="ECO:0000259" key="1">
    <source>
        <dbReference type="Pfam" id="PF00535"/>
    </source>
</evidence>
<dbReference type="EMBL" id="LCZJ02000018">
    <property type="protein sequence ID" value="KTD87642.1"/>
    <property type="molecule type" value="Genomic_DNA"/>
</dbReference>
<dbReference type="Pfam" id="PF00535">
    <property type="entry name" value="Glycos_transf_2"/>
    <property type="match status" value="1"/>
</dbReference>
<keyword evidence="2" id="KW-0808">Transferase</keyword>
<keyword evidence="3" id="KW-1185">Reference proteome</keyword>
<sequence>MKWATDSTLSAVSILTCTKRADCINTLFDNYRRQNFKLKELIVIINNDSLKIDDYTAAAKKHKNVWVFKVPEHHSLGYCLNFGVQLANYSYIAKFDDDDYYASNYLTDSMQILHKTKADIVGKRAHYMYLNDKKLLLLRYLRMENKYVTNVQGATLLIKRKVFDQISFPNRNRGECVKFCADCAAHGFKIYAGNKYNFAAIRRKNSKDHTWIVSDKKLLSQSVKVVKVKNFKKYVTRN</sequence>
<comment type="caution">
    <text evidence="2">The sequence shown here is derived from an EMBL/GenBank/DDBJ whole genome shotgun (WGS) entry which is preliminary data.</text>
</comment>
<dbReference type="GO" id="GO:0016740">
    <property type="term" value="F:transferase activity"/>
    <property type="evidence" value="ECO:0007669"/>
    <property type="project" value="UniProtKB-KW"/>
</dbReference>
<accession>A0A0W1B244</accession>
<dbReference type="SUPFAM" id="SSF53448">
    <property type="entry name" value="Nucleotide-diphospho-sugar transferases"/>
    <property type="match status" value="1"/>
</dbReference>
<dbReference type="PANTHER" id="PTHR43685:SF2">
    <property type="entry name" value="GLYCOSYLTRANSFERASE 2-LIKE DOMAIN-CONTAINING PROTEIN"/>
    <property type="match status" value="1"/>
</dbReference>
<proteinExistence type="predicted"/>
<evidence type="ECO:0000313" key="3">
    <source>
        <dbReference type="Proteomes" id="UP000054709"/>
    </source>
</evidence>
<dbReference type="OrthoDB" id="6713581at2"/>
<dbReference type="InterPro" id="IPR029044">
    <property type="entry name" value="Nucleotide-diphossugar_trans"/>
</dbReference>
<dbReference type="CDD" id="cd00761">
    <property type="entry name" value="Glyco_tranf_GTA_type"/>
    <property type="match status" value="1"/>
</dbReference>
<dbReference type="AlphaFoldDB" id="A0A0W1B244"/>
<dbReference type="PANTHER" id="PTHR43685">
    <property type="entry name" value="GLYCOSYLTRANSFERASE"/>
    <property type="match status" value="1"/>
</dbReference>
<feature type="domain" description="Glycosyltransferase 2-like" evidence="1">
    <location>
        <begin position="15"/>
        <end position="139"/>
    </location>
</feature>
<reference evidence="2 3" key="1">
    <citation type="journal article" date="2015" name="Int. Biodeterior. Biodegradation">
        <title>Physiological and genetic screening methods for the isolation of methyl tert-butyl ether-degrading bacteria for bioremediation purposes.</title>
        <authorList>
            <person name="Guisado I.M."/>
            <person name="Purswani J."/>
            <person name="Gonzalez Lopez J."/>
            <person name="Pozo C."/>
        </authorList>
    </citation>
    <scope>NUCLEOTIDE SEQUENCE [LARGE SCALE GENOMIC DNA]</scope>
    <source>
        <strain evidence="2 3">SH7</strain>
    </source>
</reference>
<protein>
    <submittedName>
        <fullName evidence="2">Glycosyl transferase family 2</fullName>
    </submittedName>
</protein>
<dbReference type="Proteomes" id="UP000054709">
    <property type="component" value="Unassembled WGS sequence"/>
</dbReference>
<dbReference type="RefSeq" id="WP_060623152.1">
    <property type="nucleotide sequence ID" value="NZ_LCZJ02000018.1"/>
</dbReference>
<name>A0A0W1B244_9BACL</name>
<dbReference type="InterPro" id="IPR001173">
    <property type="entry name" value="Glyco_trans_2-like"/>
</dbReference>
<dbReference type="Gene3D" id="3.90.550.10">
    <property type="entry name" value="Spore Coat Polysaccharide Biosynthesis Protein SpsA, Chain A"/>
    <property type="match status" value="1"/>
</dbReference>
<gene>
    <name evidence="2" type="ORF">UQ64_12640</name>
</gene>
<organism evidence="2 3">
    <name type="scientific">Paenibacillus etheri</name>
    <dbReference type="NCBI Taxonomy" id="1306852"/>
    <lineage>
        <taxon>Bacteria</taxon>
        <taxon>Bacillati</taxon>
        <taxon>Bacillota</taxon>
        <taxon>Bacilli</taxon>
        <taxon>Bacillales</taxon>
        <taxon>Paenibacillaceae</taxon>
        <taxon>Paenibacillus</taxon>
    </lineage>
</organism>